<dbReference type="EMBL" id="CP029480">
    <property type="protein sequence ID" value="AWV96991.1"/>
    <property type="molecule type" value="Genomic_DNA"/>
</dbReference>
<dbReference type="InterPro" id="IPR019734">
    <property type="entry name" value="TPR_rpt"/>
</dbReference>
<reference evidence="2 3" key="1">
    <citation type="submission" date="2018-05" db="EMBL/GenBank/DDBJ databases">
        <title>Complete genome sequence of Arcticibacterium luteifluviistationis SM1504T, a cytophagaceae bacterium isolated from Arctic surface seawater.</title>
        <authorList>
            <person name="Li Y."/>
            <person name="Qin Q.-L."/>
        </authorList>
    </citation>
    <scope>NUCLEOTIDE SEQUENCE [LARGE SCALE GENOMIC DNA]</scope>
    <source>
        <strain evidence="2 3">SM1504</strain>
    </source>
</reference>
<keyword evidence="2" id="KW-0645">Protease</keyword>
<keyword evidence="3" id="KW-1185">Reference proteome</keyword>
<organism evidence="2 3">
    <name type="scientific">Arcticibacterium luteifluviistationis</name>
    <dbReference type="NCBI Taxonomy" id="1784714"/>
    <lineage>
        <taxon>Bacteria</taxon>
        <taxon>Pseudomonadati</taxon>
        <taxon>Bacteroidota</taxon>
        <taxon>Cytophagia</taxon>
        <taxon>Cytophagales</taxon>
        <taxon>Leadbetterellaceae</taxon>
        <taxon>Arcticibacterium</taxon>
    </lineage>
</organism>
<dbReference type="RefSeq" id="WP_111370093.1">
    <property type="nucleotide sequence ID" value="NZ_CP029480.1"/>
</dbReference>
<dbReference type="Gene3D" id="3.60.20.10">
    <property type="entry name" value="Glutamine Phosphoribosylpyrophosphate, subunit 1, domain 1"/>
    <property type="match status" value="1"/>
</dbReference>
<dbReference type="GO" id="GO:0008233">
    <property type="term" value="F:peptidase activity"/>
    <property type="evidence" value="ECO:0007669"/>
    <property type="project" value="UniProtKB-KW"/>
</dbReference>
<evidence type="ECO:0000313" key="2">
    <source>
        <dbReference type="EMBL" id="AWV96991.1"/>
    </source>
</evidence>
<dbReference type="KEGG" id="als:DJ013_01885"/>
<dbReference type="SUPFAM" id="SSF56235">
    <property type="entry name" value="N-terminal nucleophile aminohydrolases (Ntn hydrolases)"/>
    <property type="match status" value="1"/>
</dbReference>
<dbReference type="Pfam" id="PF06267">
    <property type="entry name" value="DUF1028"/>
    <property type="match status" value="1"/>
</dbReference>
<sequence length="325" mass="36060">MKKLILLLAIPFLTQAQFFKKDDGLAHTFSIVAIDKEAGEMAVAVQSHWFSVGNVVAWAKSGAGVVATQSFVNKSFGIRGLEMIQSGKTAEETLKTLLSDDEGREVRQVAIIDANGNVAVHTGNKCVDYAGHIKGVNYSVQSNMMLNNTVPAAMSKAFEENPNLPLAERVLEALKAAQAAGGDIRGKQSAAIRVVKTKKSDEPWNDDFVVDLRVDDHENPIKEIGRLLKVQRAYEFMNEGDLMVEVNEMEKAMNAYNAAMQMFPENLEMKYWTAITLANNGETVKATKMLQDIYLEDKNWRELTRRLPKVGLLTVDKNILKALLK</sequence>
<dbReference type="InterPro" id="IPR010430">
    <property type="entry name" value="DUF1028"/>
</dbReference>
<protein>
    <submittedName>
        <fullName evidence="2">Zn-dependent protease</fullName>
    </submittedName>
</protein>
<keyword evidence="1" id="KW-0802">TPR repeat</keyword>
<dbReference type="SUPFAM" id="SSF48452">
    <property type="entry name" value="TPR-like"/>
    <property type="match status" value="1"/>
</dbReference>
<name>A0A2Z4G753_9BACT</name>
<dbReference type="PANTHER" id="PTHR39328:SF1">
    <property type="entry name" value="BLL2871 PROTEIN"/>
    <property type="match status" value="1"/>
</dbReference>
<dbReference type="AlphaFoldDB" id="A0A2Z4G753"/>
<dbReference type="GO" id="GO:0006508">
    <property type="term" value="P:proteolysis"/>
    <property type="evidence" value="ECO:0007669"/>
    <property type="project" value="UniProtKB-KW"/>
</dbReference>
<proteinExistence type="predicted"/>
<evidence type="ECO:0000313" key="3">
    <source>
        <dbReference type="Proteomes" id="UP000249873"/>
    </source>
</evidence>
<dbReference type="Proteomes" id="UP000249873">
    <property type="component" value="Chromosome"/>
</dbReference>
<feature type="repeat" description="TPR" evidence="1">
    <location>
        <begin position="233"/>
        <end position="266"/>
    </location>
</feature>
<evidence type="ECO:0000256" key="1">
    <source>
        <dbReference type="PROSITE-ProRule" id="PRU00339"/>
    </source>
</evidence>
<dbReference type="PANTHER" id="PTHR39328">
    <property type="entry name" value="BLL2871 PROTEIN"/>
    <property type="match status" value="1"/>
</dbReference>
<dbReference type="PROSITE" id="PS50005">
    <property type="entry name" value="TPR"/>
    <property type="match status" value="1"/>
</dbReference>
<dbReference type="InterPro" id="IPR029055">
    <property type="entry name" value="Ntn_hydrolases_N"/>
</dbReference>
<gene>
    <name evidence="2" type="ORF">DJ013_01885</name>
</gene>
<accession>A0A2Z4G753</accession>
<dbReference type="InterPro" id="IPR011990">
    <property type="entry name" value="TPR-like_helical_dom_sf"/>
</dbReference>
<dbReference type="OrthoDB" id="9790012at2"/>
<keyword evidence="2" id="KW-0378">Hydrolase</keyword>